<dbReference type="KEGG" id="acad:UA74_06880"/>
<keyword evidence="4" id="KW-1133">Transmembrane helix</keyword>
<keyword evidence="1 6" id="KW-0378">Hydrolase</keyword>
<organism evidence="6 7">
    <name type="scientific">Actinoalloteichus fjordicus</name>
    <dbReference type="NCBI Taxonomy" id="1612552"/>
    <lineage>
        <taxon>Bacteria</taxon>
        <taxon>Bacillati</taxon>
        <taxon>Actinomycetota</taxon>
        <taxon>Actinomycetes</taxon>
        <taxon>Pseudonocardiales</taxon>
        <taxon>Pseudonocardiaceae</taxon>
        <taxon>Actinoalloteichus</taxon>
    </lineage>
</organism>
<dbReference type="InterPro" id="IPR013780">
    <property type="entry name" value="Glyco_hydro_b"/>
</dbReference>
<dbReference type="GO" id="GO:0004553">
    <property type="term" value="F:hydrolase activity, hydrolyzing O-glycosyl compounds"/>
    <property type="evidence" value="ECO:0007669"/>
    <property type="project" value="InterPro"/>
</dbReference>
<proteinExistence type="predicted"/>
<gene>
    <name evidence="6" type="ORF">UA74_06880</name>
</gene>
<dbReference type="InterPro" id="IPR001547">
    <property type="entry name" value="Glyco_hydro_5"/>
</dbReference>
<dbReference type="AlphaFoldDB" id="A0AAC9PR43"/>
<feature type="transmembrane region" description="Helical" evidence="4">
    <location>
        <begin position="12"/>
        <end position="39"/>
    </location>
</feature>
<feature type="transmembrane region" description="Helical" evidence="4">
    <location>
        <begin position="318"/>
        <end position="338"/>
    </location>
</feature>
<dbReference type="Proteomes" id="UP000185511">
    <property type="component" value="Chromosome"/>
</dbReference>
<name>A0AAC9PR43_9PSEU</name>
<reference evidence="7" key="1">
    <citation type="submission" date="2016-06" db="EMBL/GenBank/DDBJ databases">
        <title>Complete genome sequence of Actinoalloteichus fjordicus DSM 46855 (=ADI127-17), type strain of the new species Actinoalloteichus fjordicus.</title>
        <authorList>
            <person name="Ruckert C."/>
            <person name="Nouioui I."/>
            <person name="Willmese J."/>
            <person name="van Wezel G."/>
            <person name="Klenk H.-P."/>
            <person name="Kalinowski J."/>
            <person name="Zotchev S.B."/>
        </authorList>
    </citation>
    <scope>NUCLEOTIDE SEQUENCE [LARGE SCALE GENOMIC DNA]</scope>
    <source>
        <strain evidence="7">ADI127-7</strain>
    </source>
</reference>
<keyword evidence="4" id="KW-0812">Transmembrane</keyword>
<dbReference type="Gene3D" id="2.60.40.1180">
    <property type="entry name" value="Golgi alpha-mannosidase II"/>
    <property type="match status" value="1"/>
</dbReference>
<evidence type="ECO:0000256" key="1">
    <source>
        <dbReference type="ARBA" id="ARBA00022801"/>
    </source>
</evidence>
<dbReference type="GO" id="GO:0000272">
    <property type="term" value="P:polysaccharide catabolic process"/>
    <property type="evidence" value="ECO:0007669"/>
    <property type="project" value="InterPro"/>
</dbReference>
<protein>
    <submittedName>
        <fullName evidence="6">Cellulase (Glycosyl hydrolase family 5)</fullName>
    </submittedName>
</protein>
<feature type="domain" description="Glycoside hydrolase family 5" evidence="5">
    <location>
        <begin position="421"/>
        <end position="629"/>
    </location>
</feature>
<feature type="transmembrane region" description="Helical" evidence="4">
    <location>
        <begin position="90"/>
        <end position="118"/>
    </location>
</feature>
<feature type="transmembrane region" description="Helical" evidence="4">
    <location>
        <begin position="59"/>
        <end position="78"/>
    </location>
</feature>
<feature type="transmembrane region" description="Helical" evidence="4">
    <location>
        <begin position="267"/>
        <end position="291"/>
    </location>
</feature>
<evidence type="ECO:0000256" key="3">
    <source>
        <dbReference type="SAM" id="MobiDB-lite"/>
    </source>
</evidence>
<feature type="region of interest" description="Disordered" evidence="3">
    <location>
        <begin position="509"/>
        <end position="540"/>
    </location>
</feature>
<evidence type="ECO:0000256" key="4">
    <source>
        <dbReference type="SAM" id="Phobius"/>
    </source>
</evidence>
<dbReference type="SUPFAM" id="SSF51445">
    <property type="entry name" value="(Trans)glycosidases"/>
    <property type="match status" value="1"/>
</dbReference>
<dbReference type="InterPro" id="IPR017853">
    <property type="entry name" value="GH"/>
</dbReference>
<keyword evidence="2" id="KW-0326">Glycosidase</keyword>
<dbReference type="Gene3D" id="3.20.20.80">
    <property type="entry name" value="Glycosidases"/>
    <property type="match status" value="1"/>
</dbReference>
<feature type="region of interest" description="Disordered" evidence="3">
    <location>
        <begin position="734"/>
        <end position="758"/>
    </location>
</feature>
<keyword evidence="7" id="KW-1185">Reference proteome</keyword>
<feature type="transmembrane region" description="Helical" evidence="4">
    <location>
        <begin position="138"/>
        <end position="161"/>
    </location>
</feature>
<evidence type="ECO:0000259" key="5">
    <source>
        <dbReference type="Pfam" id="PF00150"/>
    </source>
</evidence>
<evidence type="ECO:0000256" key="2">
    <source>
        <dbReference type="ARBA" id="ARBA00023295"/>
    </source>
</evidence>
<evidence type="ECO:0000313" key="7">
    <source>
        <dbReference type="Proteomes" id="UP000185511"/>
    </source>
</evidence>
<keyword evidence="4" id="KW-0472">Membrane</keyword>
<sequence length="851" mass="87903">MRMSGLGRMNRTPVLASVAVLMLIIGAGVIIDPTGLIALHTPPQGGPLAVGGLRDVAPFLLLLPVLLLGTAASTSIVLRDAGPRAPWWWIFLLVWGATVLAAMIGRTAADLLAVAPLLASPAGMGALSFAETLGHLAWASGFTGVTALLCCWPSALTAALLHRRRKNGRTADTENPVVRRADRRMVIVYGLALVGFTGLVGPWLGGHWWAGSSLGFTYDHGLRLLAPSRAAGVVGYLVGLTILTAASVAVFAVLVRHIGARRRARSAFLAGWIATTLGASVLGLAQLLALLGTPSPADRLGGDRWWISLVLIRQADGLSYGLVVGGVAAGAVVLSAFWRPISGRPTSAGRLIALRRVRGLPTLASLAFVLILAAPLALSPTEPSRIGRDDLLLAEPGLPQGTGLPRLTVHPGEPAVLGTADGRAVLLRGVNVSDLLAGAAGVGEGSLAALAARGAGVIRVGVSWHRLEPEPGHVDEAYLAEIRALVDQAARHEVYTVLALHADLIRPATPCPGEPDREPTGPGVSSADVGPCASPDPAGARLVDPTDFAYDDDGSQTRLVNLWGRLAGEFATNSAVAGFHLLDDPRIGDGPPLTSGLLLGRFYDRAVRAVRTAEESVAGGFPHPVFVEPSAGWAAVGVDVPPPPGFTDDPRLVFAPPSRAAAGPGRSAEAGALRLGRGLALAERLVADHGAALWISEWGAAADAAGDGDLLRGQAVVADRHRLGGAFWRAAPDCGQQSGPVPPRSATAGAAGCDSGGAETDTEVAEVLGRSYPRAAPGRLHRLVSDPARRTMELAGSNQQTASSCVLDVWVPGRAEPVVQADGVRDVLIRAVAGGWRITGCATGDYRLAVR</sequence>
<feature type="transmembrane region" description="Helical" evidence="4">
    <location>
        <begin position="230"/>
        <end position="255"/>
    </location>
</feature>
<accession>A0AAC9PR43</accession>
<evidence type="ECO:0000313" key="6">
    <source>
        <dbReference type="EMBL" id="APU13446.1"/>
    </source>
</evidence>
<dbReference type="RefSeq" id="WP_198042948.1">
    <property type="nucleotide sequence ID" value="NZ_CP016076.1"/>
</dbReference>
<dbReference type="Pfam" id="PF00150">
    <property type="entry name" value="Cellulase"/>
    <property type="match status" value="1"/>
</dbReference>
<feature type="transmembrane region" description="Helical" evidence="4">
    <location>
        <begin position="186"/>
        <end position="210"/>
    </location>
</feature>
<feature type="transmembrane region" description="Helical" evidence="4">
    <location>
        <begin position="359"/>
        <end position="378"/>
    </location>
</feature>
<dbReference type="EMBL" id="CP016076">
    <property type="protein sequence ID" value="APU13446.1"/>
    <property type="molecule type" value="Genomic_DNA"/>
</dbReference>